<reference evidence="3" key="1">
    <citation type="journal article" date="2012" name="BMC Genomics">
        <title>Genome sequence of the necrotrophic fungus Penicillium digitatum, the main postharvest pathogen of citrus.</title>
        <authorList>
            <person name="Marcet-Houben M."/>
            <person name="Ballester A.-R."/>
            <person name="de la Fuente B."/>
            <person name="Harries E."/>
            <person name="Marcos J.F."/>
            <person name="Gonzalez-Candelas L."/>
            <person name="Gabaldon T."/>
        </authorList>
    </citation>
    <scope>NUCLEOTIDE SEQUENCE [LARGE SCALE GENOMIC DNA]</scope>
    <source>
        <strain evidence="3">PHI26 / CECT 20796</strain>
    </source>
</reference>
<dbReference type="InParanoid" id="K9GES2"/>
<sequence length="39" mass="4438">MKISLYESQHLTRGVQPSQNQHRLNPHRTGDIEPGKGAR</sequence>
<dbReference type="Proteomes" id="UP000009882">
    <property type="component" value="Unassembled WGS sequence"/>
</dbReference>
<comment type="caution">
    <text evidence="2">The sequence shown here is derived from an EMBL/GenBank/DDBJ whole genome shotgun (WGS) entry which is preliminary data.</text>
</comment>
<dbReference type="EMBL" id="AKCT01000015">
    <property type="protein sequence ID" value="EKV19544.1"/>
    <property type="molecule type" value="Genomic_DNA"/>
</dbReference>
<evidence type="ECO:0000256" key="1">
    <source>
        <dbReference type="SAM" id="MobiDB-lite"/>
    </source>
</evidence>
<evidence type="ECO:0000313" key="2">
    <source>
        <dbReference type="EMBL" id="EKV19544.1"/>
    </source>
</evidence>
<gene>
    <name evidence="2" type="ORF">PDIG_02380</name>
</gene>
<accession>K9GES2</accession>
<protein>
    <submittedName>
        <fullName evidence="2">Uncharacterized protein</fullName>
    </submittedName>
</protein>
<dbReference type="HOGENOM" id="CLU_3320207_0_0_1"/>
<name>K9GES2_PEND2</name>
<feature type="compositionally biased region" description="Polar residues" evidence="1">
    <location>
        <begin position="1"/>
        <end position="23"/>
    </location>
</feature>
<feature type="region of interest" description="Disordered" evidence="1">
    <location>
        <begin position="1"/>
        <end position="39"/>
    </location>
</feature>
<evidence type="ECO:0000313" key="3">
    <source>
        <dbReference type="Proteomes" id="UP000009882"/>
    </source>
</evidence>
<organism evidence="2 3">
    <name type="scientific">Penicillium digitatum (strain PHI26 / CECT 20796)</name>
    <name type="common">Green mold</name>
    <dbReference type="NCBI Taxonomy" id="1170229"/>
    <lineage>
        <taxon>Eukaryota</taxon>
        <taxon>Fungi</taxon>
        <taxon>Dikarya</taxon>
        <taxon>Ascomycota</taxon>
        <taxon>Pezizomycotina</taxon>
        <taxon>Eurotiomycetes</taxon>
        <taxon>Eurotiomycetidae</taxon>
        <taxon>Eurotiales</taxon>
        <taxon>Aspergillaceae</taxon>
        <taxon>Penicillium</taxon>
    </lineage>
</organism>
<feature type="compositionally biased region" description="Basic and acidic residues" evidence="1">
    <location>
        <begin position="28"/>
        <end position="39"/>
    </location>
</feature>
<dbReference type="AlphaFoldDB" id="K9GES2"/>
<keyword evidence="3" id="KW-1185">Reference proteome</keyword>
<proteinExistence type="predicted"/>